<evidence type="ECO:0000313" key="5">
    <source>
        <dbReference type="Proteomes" id="UP000646827"/>
    </source>
</evidence>
<comment type="similarity">
    <text evidence="1">Belongs to the BTG family.</text>
</comment>
<feature type="compositionally biased region" description="Low complexity" evidence="2">
    <location>
        <begin position="213"/>
        <end position="224"/>
    </location>
</feature>
<dbReference type="EMBL" id="JAEPRB010000104">
    <property type="protein sequence ID" value="KAG2221619.1"/>
    <property type="molecule type" value="Genomic_DNA"/>
</dbReference>
<dbReference type="GO" id="GO:0005634">
    <property type="term" value="C:nucleus"/>
    <property type="evidence" value="ECO:0007669"/>
    <property type="project" value="TreeGrafter"/>
</dbReference>
<dbReference type="Proteomes" id="UP000646827">
    <property type="component" value="Unassembled WGS sequence"/>
</dbReference>
<sequence length="235" mass="26224">MHMEIAQAVDFLGRLLQSKFDQNDLLAFKHELTKVLKTRFADHWDSQHPSRGNGFRSISNFNSQLDPVLFQAARKSSISPNLIHINLPRDFVLWIDPFSVSYRVGDHGNIMTLFEDRSRGRITFKLDPNSMPKSPGMSPHIIPPSRTSSAVRISPPPSPHLLQRNATPPLTSSPLSKHVKIAKPSSQSTTTTTTTQRQHEVQSQEQNNKEDTSSSTPGTAPTTPDNKDQPLVMAN</sequence>
<evidence type="ECO:0000256" key="1">
    <source>
        <dbReference type="ARBA" id="ARBA00007989"/>
    </source>
</evidence>
<feature type="region of interest" description="Disordered" evidence="2">
    <location>
        <begin position="125"/>
        <end position="235"/>
    </location>
</feature>
<feature type="compositionally biased region" description="Polar residues" evidence="2">
    <location>
        <begin position="164"/>
        <end position="175"/>
    </location>
</feature>
<feature type="compositionally biased region" description="Low complexity" evidence="2">
    <location>
        <begin position="185"/>
        <end position="196"/>
    </location>
</feature>
<reference evidence="4 5" key="1">
    <citation type="submission" date="2020-12" db="EMBL/GenBank/DDBJ databases">
        <title>Metabolic potential, ecology and presence of endohyphal bacteria is reflected in genomic diversity of Mucoromycotina.</title>
        <authorList>
            <person name="Muszewska A."/>
            <person name="Okrasinska A."/>
            <person name="Steczkiewicz K."/>
            <person name="Drgas O."/>
            <person name="Orlowska M."/>
            <person name="Perlinska-Lenart U."/>
            <person name="Aleksandrzak-Piekarczyk T."/>
            <person name="Szatraj K."/>
            <person name="Zielenkiewicz U."/>
            <person name="Pilsyk S."/>
            <person name="Malc E."/>
            <person name="Mieczkowski P."/>
            <person name="Kruszewska J.S."/>
            <person name="Biernat P."/>
            <person name="Pawlowska J."/>
        </authorList>
    </citation>
    <scope>NUCLEOTIDE SEQUENCE [LARGE SCALE GENOMIC DNA]</scope>
    <source>
        <strain evidence="4 5">CBS 142.35</strain>
    </source>
</reference>
<dbReference type="InterPro" id="IPR002087">
    <property type="entry name" value="Anti_prolifrtn"/>
</dbReference>
<protein>
    <recommendedName>
        <fullName evidence="3">Anti-proliferative protein domain-containing protein</fullName>
    </recommendedName>
</protein>
<evidence type="ECO:0000256" key="2">
    <source>
        <dbReference type="SAM" id="MobiDB-lite"/>
    </source>
</evidence>
<evidence type="ECO:0000259" key="3">
    <source>
        <dbReference type="SMART" id="SM00099"/>
    </source>
</evidence>
<dbReference type="AlphaFoldDB" id="A0A8H7VNY1"/>
<keyword evidence="5" id="KW-1185">Reference proteome</keyword>
<evidence type="ECO:0000313" key="4">
    <source>
        <dbReference type="EMBL" id="KAG2221619.1"/>
    </source>
</evidence>
<organism evidence="4 5">
    <name type="scientific">Circinella minor</name>
    <dbReference type="NCBI Taxonomy" id="1195481"/>
    <lineage>
        <taxon>Eukaryota</taxon>
        <taxon>Fungi</taxon>
        <taxon>Fungi incertae sedis</taxon>
        <taxon>Mucoromycota</taxon>
        <taxon>Mucoromycotina</taxon>
        <taxon>Mucoromycetes</taxon>
        <taxon>Mucorales</taxon>
        <taxon>Lichtheimiaceae</taxon>
        <taxon>Circinella</taxon>
    </lineage>
</organism>
<dbReference type="PRINTS" id="PR00310">
    <property type="entry name" value="ANTIPRLFBTG1"/>
</dbReference>
<proteinExistence type="inferred from homology"/>
<dbReference type="SMART" id="SM00099">
    <property type="entry name" value="btg1"/>
    <property type="match status" value="1"/>
</dbReference>
<accession>A0A8H7VNY1</accession>
<gene>
    <name evidence="4" type="ORF">INT45_005193</name>
</gene>
<dbReference type="InterPro" id="IPR036054">
    <property type="entry name" value="BTG-like_sf"/>
</dbReference>
<dbReference type="GO" id="GO:0005737">
    <property type="term" value="C:cytoplasm"/>
    <property type="evidence" value="ECO:0007669"/>
    <property type="project" value="TreeGrafter"/>
</dbReference>
<dbReference type="Gene3D" id="3.90.640.90">
    <property type="entry name" value="Anti-proliferative protein, N-terminal domain"/>
    <property type="match status" value="1"/>
</dbReference>
<dbReference type="SUPFAM" id="SSF160696">
    <property type="entry name" value="BTG domain-like"/>
    <property type="match status" value="1"/>
</dbReference>
<dbReference type="PANTHER" id="PTHR22978">
    <property type="entry name" value="B-CELL TRANSLOCATION GENE"/>
    <property type="match status" value="1"/>
</dbReference>
<dbReference type="OrthoDB" id="19928at2759"/>
<feature type="domain" description="Anti-proliferative protein" evidence="3">
    <location>
        <begin position="1"/>
        <end position="107"/>
    </location>
</feature>
<comment type="caution">
    <text evidence="4">The sequence shown here is derived from an EMBL/GenBank/DDBJ whole genome shotgun (WGS) entry which is preliminary data.</text>
</comment>
<dbReference type="Pfam" id="PF07742">
    <property type="entry name" value="BTG"/>
    <property type="match status" value="1"/>
</dbReference>
<name>A0A8H7VNY1_9FUNG</name>
<feature type="compositionally biased region" description="Basic and acidic residues" evidence="2">
    <location>
        <begin position="197"/>
        <end position="212"/>
    </location>
</feature>
<dbReference type="InterPro" id="IPR033332">
    <property type="entry name" value="BTG"/>
</dbReference>
<dbReference type="PANTHER" id="PTHR22978:SF22">
    <property type="entry name" value="BTG FAMILY PROTEIN"/>
    <property type="match status" value="1"/>
</dbReference>